<dbReference type="InterPro" id="IPR037935">
    <property type="entry name" value="MAX_gene-associated_bHLHzip"/>
</dbReference>
<evidence type="ECO:0000256" key="5">
    <source>
        <dbReference type="ARBA" id="ARBA00023242"/>
    </source>
</evidence>
<dbReference type="Pfam" id="PF00010">
    <property type="entry name" value="HLH"/>
    <property type="match status" value="1"/>
</dbReference>
<feature type="compositionally biased region" description="Polar residues" evidence="7">
    <location>
        <begin position="2154"/>
        <end position="2165"/>
    </location>
</feature>
<dbReference type="GO" id="GO:0001708">
    <property type="term" value="P:cell fate specification"/>
    <property type="evidence" value="ECO:0007669"/>
    <property type="project" value="TreeGrafter"/>
</dbReference>
<comment type="subcellular location">
    <subcellularLocation>
        <location evidence="1 6">Nucleus</location>
    </subcellularLocation>
</comment>
<dbReference type="Proteomes" id="UP001181693">
    <property type="component" value="Unassembled WGS sequence"/>
</dbReference>
<dbReference type="SUPFAM" id="SSF49417">
    <property type="entry name" value="p53-like transcription factors"/>
    <property type="match status" value="1"/>
</dbReference>
<dbReference type="EMBL" id="DYDO01000013">
    <property type="protein sequence ID" value="DBA14337.1"/>
    <property type="molecule type" value="Genomic_DNA"/>
</dbReference>
<dbReference type="SUPFAM" id="SSF47459">
    <property type="entry name" value="HLH, helix-loop-helix DNA-binding domain"/>
    <property type="match status" value="1"/>
</dbReference>
<dbReference type="PROSITE" id="PS50888">
    <property type="entry name" value="BHLH"/>
    <property type="match status" value="1"/>
</dbReference>
<keyword evidence="4" id="KW-0804">Transcription</keyword>
<dbReference type="PRINTS" id="PR00937">
    <property type="entry name" value="TBOX"/>
</dbReference>
<feature type="region of interest" description="Disordered" evidence="7">
    <location>
        <begin position="1435"/>
        <end position="1498"/>
    </location>
</feature>
<keyword evidence="3 6" id="KW-0238">DNA-binding</keyword>
<feature type="compositionally biased region" description="Basic residues" evidence="7">
    <location>
        <begin position="558"/>
        <end position="579"/>
    </location>
</feature>
<dbReference type="InterPro" id="IPR008967">
    <property type="entry name" value="p53-like_TF_DNA-bd_sf"/>
</dbReference>
<feature type="compositionally biased region" description="Acidic residues" evidence="7">
    <location>
        <begin position="2187"/>
        <end position="2198"/>
    </location>
</feature>
<feature type="region of interest" description="Disordered" evidence="7">
    <location>
        <begin position="1"/>
        <end position="21"/>
    </location>
</feature>
<sequence length="2837" mass="309808">MEQNRMLEAPPESGSKPPSSTPAYFVIVHQAQGDKKEERILVANRDASAVAPVVQTGTHESKSNTFLSADCVSGGITVTLDNNNMWNEFYRCSTEMVLTKQGRRMFPYCRYWVTGMDPFQKYILAMDITPLDTHKYKWNGKWWEPGGKAEPHVLGRVFIHPESPSTGQYWMHQPVSFYKLKLTNNILDQEGHIILHSMHRYLPRLHVIPADKAIEVIQLNGPDVHTFTFPQTEFFAVTAYQNLQITQLKIDCNPFAKGFREGTVVGRPLKEVKPKNLAQENDSLGGKNLEHDDPEIIGKLKEFISMSEQSDADNENESFNTKPELPSLLDSQTTLLENVLQKLNRLDSFGDTSAVTTASLPTEQPTIKIKEEPEDNYDYDKSIMGIQVKQEESDDDVTDEYSNSDDDYPILERHFAQFSAKRRLDRKHSVRSPSGVAKAKLLKLDDGKMPMVYLESCSSNKIAENVTNSQELALSHKRVRNIKQEEDSNISPSNILCKREEITRIDRKRPIKRKIYADYAVPVTVRSNRGRKKKVSSVTTKSKATVTPGNESGVAPVVKRRGRPPKNKGGKVGRPPKKKPLIEATKVPDFKPDLEDVDGVLFVAFSSREALDVHTVGKPKADVPSAPPDPPVHVELTEEQKKIVNLEKQLLVQLKTMRHRQVIHPALQQVGLRLNIVDHAMSIDLRYLGVELPLPFITSDSKLENFGISSEGLPFVSRTGKTTDYTKIKGWRDKFSTNPPLKIEAGSSETTLKNRSAFCSDELDEYLENEAKLMEDIKSTSLNETVVTTVNFQFPTKSASYVRTLDSVLKKQALQAASNSSNVSKPPPLPVKKRKYTRRTATPKMKSKTKPTLPSSPVAQEKPVKSHSPHKPKSPKKPKLTSSPRAKSPAAAQPSEKLPLSPNDVTVQPSVQPFGQNSMWPRLHNSPFQYSHFTYKSTGFSKIQMKLQELEEFAIRQGKPRTYITEERAEIALSTLLTVQDCVKSKPSNKTVINRKSPCKNEFCPLGCICSSLSRSKRKPVHCRREACMFRCDCAESKLHQNTSSLGQNGDEHMSSSTEEKPDVTTQGQQSAKYIDLTKEAKKSQKEMAKPCISLQGLSRDETNIGDNKTIRRTSADSCFKLWSPKRFPIWDRSDVDNDPEPVFIPEKGEVNESKTLCQKEQTEIVKSPASKSPHLFPPRPAFLNSFTTLQVLSENVDVEDVHNLNSMTCARARVYNCKAPEDKAKKDHILSEVAEKRHKKTESSSPTKLLKIVSECNWEQDPQTILNIVPQDTDNKETQSFRVGNLNIELTSRTRDGDTPKASGTSCVKISVIQDQKTDQVTAKPPPVKKTESIKLPEQIALETNAEKDTKSHGGKGLPFYTKVNPAGKLVARLKNSTLNQSELIQVYGKGFPQAKFILGQMGALHSENTFPAHFIDGLRPSLLCMSKTNEASAKEAPIMAEPKSSSTNRKSKVTTDGLKAEVTLPQSKTVLPSTPSGVLTQKVKGDRSLKQKSSEIRSPESIVVGLPKMHKNSSPLLLASTQVSSSSGVTSVSSSSGNVASATPLLSGVVSPSKNQAASLPSPVVGAPKLLTIDSSLPVTPTLSNGSTNMVTSPLGSSPKSVSIPPPALIRAPCPPVTSSSVNSPAYPGTNKTLAASLASSLVASANVPTIGLVGSPTGRPAVTRTVTSPSAASSRVTLTPGPQDKRLGPRLLLIPVANGSAPVRPVQCVPTSPGKKMVLQPIKCPNGMNLFRHPNGQIIQLVPLQQVQSPNVQQNQRFLIRTGPPLAIQRPTKTKTDSSVVAATGSSSVPPAPALQTFSRMSPVKSGITVIPTSPSPAATLRLGTPPKVSTETSPSAPKVAAYSASSCGVITSPNSAIQSGGLPVFKCSKTTALSSSPQDSAANSRIIIIPNKPTIVIDSKKLIDISLLKFASSEKNVDQENTSGFKGLSSMETDNTANMVDEQSGPKESVTATDQEVFTPSVEKMGEAEISTVSSRIKVKINESEKSDILHGTILENSIKQCTDMEVQTSSQTIPINHADKKYQNDDNQIVKIDYDLEAPAAESAHYPEKFASISDQDIENPGDESVQDSTISPAVSDQYPQNPATKNVQNPKRPKAESITLEQDRVCAIESIYRTVQVQPVSESEVNPQAPSNSEQKEEENGKKGDLVTNFTTVNEQNETLPLDPGYNSSTQESEHNSHSEDESEADESVDIETVEELSEKTSIAHLKATATSVTPQNDTCTSIVKCSKGRKKGSKNHTENERKRRHEMRDLFEELKNALGLHNLPKVSKSYILKKAVEEIEGLTDAADSLIKQKTLVSQTQSQLIKKVSYLSGKPKEVVLKKLEYLYAKQNALEAEKKKNTLEEDYALISSVNNPLPAFQPLRLKNEANESSSSKAKPIIISGKHALLSAGTQQAAVITTPNLLMTSTGQVAAVTKPKVRQVTGIPPTLMQADMRPAQMPAGMASVVIQLPGTIHLKGIIGNSSVPITLSAVPHTISAAAPSPTKPENDDLSMMPRIVNVTSLAEETSSDLSQELGVHTPVIKADTTINTAIIDPLPVRREPPSPEYVPSTSHSVETVQEIHFSGMNITQGSISSLPEILPLTNISNDNAEASSNSEKAPVDASSLTNISGDVRDSELELELKKLSSAIDEAELEPSELSDVMGVHEDSDETLTSLLNEIAFLNQQLNNDHSDLGCDFSESDTPSRGSVGKSADGDGSPFYFGGFKELSEPKEKDISLSPLFLQLDEGEIQESVKHSEEPGIVIYEDVAKKEALTKVENDLQPSANMAIFQAADKPGVLSDSNVFWRPMPKLAPLGLKSSGIQSDQKPLGNKSMPSLASATVRLSPPKPMD</sequence>
<dbReference type="Pfam" id="PF00907">
    <property type="entry name" value="T-box"/>
    <property type="match status" value="1"/>
</dbReference>
<dbReference type="Pfam" id="PF16059">
    <property type="entry name" value="MGA_dom"/>
    <property type="match status" value="1"/>
</dbReference>
<dbReference type="Gene3D" id="4.10.280.10">
    <property type="entry name" value="Helix-loop-helix DNA-binding domain"/>
    <property type="match status" value="1"/>
</dbReference>
<feature type="region of interest" description="Disordered" evidence="7">
    <location>
        <begin position="2124"/>
        <end position="2198"/>
    </location>
</feature>
<comment type="caution">
    <text evidence="10">The sequence shown here is derived from an EMBL/GenBank/DDBJ whole genome shotgun (WGS) entry which is preliminary data.</text>
</comment>
<dbReference type="InterPro" id="IPR011598">
    <property type="entry name" value="bHLH_dom"/>
</dbReference>
<proteinExistence type="predicted"/>
<evidence type="ECO:0000256" key="4">
    <source>
        <dbReference type="ARBA" id="ARBA00023163"/>
    </source>
</evidence>
<feature type="compositionally biased region" description="Polar residues" evidence="7">
    <location>
        <begin position="903"/>
        <end position="918"/>
    </location>
</feature>
<dbReference type="InterPro" id="IPR036960">
    <property type="entry name" value="T-box_sf"/>
</dbReference>
<dbReference type="GO" id="GO:0046983">
    <property type="term" value="F:protein dimerization activity"/>
    <property type="evidence" value="ECO:0007669"/>
    <property type="project" value="InterPro"/>
</dbReference>
<keyword evidence="2" id="KW-0805">Transcription regulation</keyword>
<accession>A0AAV2ZLF6</accession>
<dbReference type="GO" id="GO:0045893">
    <property type="term" value="P:positive regulation of DNA-templated transcription"/>
    <property type="evidence" value="ECO:0007669"/>
    <property type="project" value="InterPro"/>
</dbReference>
<feature type="compositionally biased region" description="Polar residues" evidence="7">
    <location>
        <begin position="1581"/>
        <end position="1603"/>
    </location>
</feature>
<dbReference type="GO" id="GO:0000978">
    <property type="term" value="F:RNA polymerase II cis-regulatory region sequence-specific DNA binding"/>
    <property type="evidence" value="ECO:0007669"/>
    <property type="project" value="InterPro"/>
</dbReference>
<feature type="compositionally biased region" description="Low complexity" evidence="7">
    <location>
        <begin position="536"/>
        <end position="557"/>
    </location>
</feature>
<feature type="compositionally biased region" description="Basic residues" evidence="7">
    <location>
        <begin position="865"/>
        <end position="879"/>
    </location>
</feature>
<keyword evidence="11" id="KW-1185">Reference proteome</keyword>
<feature type="compositionally biased region" description="Polar residues" evidence="7">
    <location>
        <begin position="2072"/>
        <end position="2095"/>
    </location>
</feature>
<evidence type="ECO:0000256" key="2">
    <source>
        <dbReference type="ARBA" id="ARBA00023015"/>
    </source>
</evidence>
<feature type="compositionally biased region" description="Basic and acidic residues" evidence="7">
    <location>
        <begin position="1485"/>
        <end position="1498"/>
    </location>
</feature>
<feature type="domain" description="BHLH" evidence="9">
    <location>
        <begin position="2238"/>
        <end position="2289"/>
    </location>
</feature>
<dbReference type="PANTHER" id="PTHR11267">
    <property type="entry name" value="T-BOX PROTEIN-RELATED"/>
    <property type="match status" value="1"/>
</dbReference>
<dbReference type="SMART" id="SM00353">
    <property type="entry name" value="HLH"/>
    <property type="match status" value="1"/>
</dbReference>
<feature type="region of interest" description="Disordered" evidence="7">
    <location>
        <begin position="530"/>
        <end position="581"/>
    </location>
</feature>
<feature type="region of interest" description="Disordered" evidence="7">
    <location>
        <begin position="815"/>
        <end position="918"/>
    </location>
</feature>
<dbReference type="InterPro" id="IPR036638">
    <property type="entry name" value="HLH_DNA-bd_sf"/>
</dbReference>
<dbReference type="FunFam" id="2.60.40.820:FF:000009">
    <property type="entry name" value="MAX gene-associated protein isoform X1"/>
    <property type="match status" value="1"/>
</dbReference>
<feature type="domain" description="T-box" evidence="8">
    <location>
        <begin position="80"/>
        <end position="261"/>
    </location>
</feature>
<feature type="region of interest" description="Disordered" evidence="7">
    <location>
        <begin position="2060"/>
        <end position="2104"/>
    </location>
</feature>
<dbReference type="GO" id="GO:0000981">
    <property type="term" value="F:DNA-binding transcription factor activity, RNA polymerase II-specific"/>
    <property type="evidence" value="ECO:0007669"/>
    <property type="project" value="TreeGrafter"/>
</dbReference>
<evidence type="ECO:0000313" key="11">
    <source>
        <dbReference type="Proteomes" id="UP001181693"/>
    </source>
</evidence>
<dbReference type="InterPro" id="IPR018186">
    <property type="entry name" value="TF_T-box_CS"/>
</dbReference>
<dbReference type="PROSITE" id="PS50252">
    <property type="entry name" value="TBOX_3"/>
    <property type="match status" value="1"/>
</dbReference>
<dbReference type="GO" id="GO:0000785">
    <property type="term" value="C:chromatin"/>
    <property type="evidence" value="ECO:0007669"/>
    <property type="project" value="TreeGrafter"/>
</dbReference>
<evidence type="ECO:0000256" key="7">
    <source>
        <dbReference type="SAM" id="MobiDB-lite"/>
    </source>
</evidence>
<feature type="region of interest" description="Disordered" evidence="7">
    <location>
        <begin position="1818"/>
        <end position="1838"/>
    </location>
</feature>
<feature type="compositionally biased region" description="Polar residues" evidence="7">
    <location>
        <begin position="1466"/>
        <end position="1481"/>
    </location>
</feature>
<comment type="caution">
    <text evidence="6">Lacks conserved residue(s) required for the propagation of feature annotation.</text>
</comment>
<evidence type="ECO:0000256" key="1">
    <source>
        <dbReference type="ARBA" id="ARBA00004123"/>
    </source>
</evidence>
<dbReference type="CDD" id="cd18911">
    <property type="entry name" value="bHLHzip_MGA"/>
    <property type="match status" value="1"/>
</dbReference>
<feature type="compositionally biased region" description="Polar residues" evidence="7">
    <location>
        <begin position="2124"/>
        <end position="2139"/>
    </location>
</feature>
<dbReference type="InterPro" id="IPR001699">
    <property type="entry name" value="TF_T-box"/>
</dbReference>
<reference evidence="10" key="1">
    <citation type="thesis" date="2020" institute="ProQuest LLC" country="789 East Eisenhower Parkway, Ann Arbor, MI, USA">
        <title>Comparative Genomics and Chromosome Evolution.</title>
        <authorList>
            <person name="Mudd A.B."/>
        </authorList>
    </citation>
    <scope>NUCLEOTIDE SEQUENCE</scope>
    <source>
        <strain evidence="10">1538</strain>
        <tissue evidence="10">Blood</tissue>
    </source>
</reference>
<dbReference type="InterPro" id="IPR046360">
    <property type="entry name" value="T-box_DNA-bd"/>
</dbReference>
<feature type="compositionally biased region" description="Acidic residues" evidence="7">
    <location>
        <begin position="2061"/>
        <end position="2071"/>
    </location>
</feature>
<dbReference type="GO" id="GO:0071339">
    <property type="term" value="C:MLL1 complex"/>
    <property type="evidence" value="ECO:0007669"/>
    <property type="project" value="InterPro"/>
</dbReference>
<dbReference type="PROSITE" id="PS01264">
    <property type="entry name" value="TBOX_2"/>
    <property type="match status" value="1"/>
</dbReference>
<keyword evidence="5 6" id="KW-0539">Nucleus</keyword>
<feature type="compositionally biased region" description="Basic and acidic residues" evidence="7">
    <location>
        <begin position="1050"/>
        <end position="1063"/>
    </location>
</feature>
<evidence type="ECO:0000256" key="3">
    <source>
        <dbReference type="ARBA" id="ARBA00023125"/>
    </source>
</evidence>
<feature type="region of interest" description="Disordered" evidence="7">
    <location>
        <begin position="1043"/>
        <end position="1072"/>
    </location>
</feature>
<evidence type="ECO:0000259" key="8">
    <source>
        <dbReference type="PROSITE" id="PS50252"/>
    </source>
</evidence>
<evidence type="ECO:0000259" key="9">
    <source>
        <dbReference type="PROSITE" id="PS50888"/>
    </source>
</evidence>
<feature type="compositionally biased region" description="Polar residues" evidence="7">
    <location>
        <begin position="815"/>
        <end position="824"/>
    </location>
</feature>
<dbReference type="InterPro" id="IPR032060">
    <property type="entry name" value="MGA_dom"/>
</dbReference>
<feature type="compositionally biased region" description="Basic and acidic residues" evidence="7">
    <location>
        <begin position="2140"/>
        <end position="2151"/>
    </location>
</feature>
<dbReference type="CDD" id="cd20195">
    <property type="entry name" value="T-box_MGA-like"/>
    <property type="match status" value="1"/>
</dbReference>
<feature type="region of interest" description="Disordered" evidence="7">
    <location>
        <begin position="1581"/>
        <end position="1609"/>
    </location>
</feature>
<evidence type="ECO:0000313" key="10">
    <source>
        <dbReference type="EMBL" id="DBA14337.1"/>
    </source>
</evidence>
<feature type="region of interest" description="Disordered" evidence="7">
    <location>
        <begin position="2799"/>
        <end position="2837"/>
    </location>
</feature>
<dbReference type="SMART" id="SM00425">
    <property type="entry name" value="TBOX"/>
    <property type="match status" value="1"/>
</dbReference>
<name>A0AAV2ZLF6_PYXAD</name>
<dbReference type="PANTHER" id="PTHR11267:SF32">
    <property type="entry name" value="MAX GENE-ASSOCIATED PROTEIN"/>
    <property type="match status" value="1"/>
</dbReference>
<protein>
    <recommendedName>
        <fullName evidence="12">MAX gene-associated protein</fullName>
    </recommendedName>
</protein>
<dbReference type="Gene3D" id="2.60.40.820">
    <property type="entry name" value="Transcription factor, T-box"/>
    <property type="match status" value="1"/>
</dbReference>
<evidence type="ECO:0000256" key="6">
    <source>
        <dbReference type="PROSITE-ProRule" id="PRU00201"/>
    </source>
</evidence>
<evidence type="ECO:0008006" key="12">
    <source>
        <dbReference type="Google" id="ProtNLM"/>
    </source>
</evidence>
<organism evidence="10 11">
    <name type="scientific">Pyxicephalus adspersus</name>
    <name type="common">African bullfrog</name>
    <dbReference type="NCBI Taxonomy" id="30357"/>
    <lineage>
        <taxon>Eukaryota</taxon>
        <taxon>Metazoa</taxon>
        <taxon>Chordata</taxon>
        <taxon>Craniata</taxon>
        <taxon>Vertebrata</taxon>
        <taxon>Euteleostomi</taxon>
        <taxon>Amphibia</taxon>
        <taxon>Batrachia</taxon>
        <taxon>Anura</taxon>
        <taxon>Neobatrachia</taxon>
        <taxon>Ranoidea</taxon>
        <taxon>Pyxicephalidae</taxon>
        <taxon>Pyxicephalinae</taxon>
        <taxon>Pyxicephalus</taxon>
    </lineage>
</organism>
<gene>
    <name evidence="10" type="ORF">GDO54_005325</name>
</gene>